<keyword evidence="2" id="KW-0808">Transferase</keyword>
<gene>
    <name evidence="2" type="ORF">GCM10007924_21690</name>
</gene>
<evidence type="ECO:0000259" key="1">
    <source>
        <dbReference type="Pfam" id="PF01869"/>
    </source>
</evidence>
<organism evidence="2 3">
    <name type="scientific">Sneathiella chinensis</name>
    <dbReference type="NCBI Taxonomy" id="349750"/>
    <lineage>
        <taxon>Bacteria</taxon>
        <taxon>Pseudomonadati</taxon>
        <taxon>Pseudomonadota</taxon>
        <taxon>Alphaproteobacteria</taxon>
        <taxon>Sneathiellales</taxon>
        <taxon>Sneathiellaceae</taxon>
        <taxon>Sneathiella</taxon>
    </lineage>
</organism>
<name>A0ABQ5U6U4_9PROT</name>
<accession>A0ABQ5U6U4</accession>
<keyword evidence="2" id="KW-0418">Kinase</keyword>
<dbReference type="Pfam" id="PF01869">
    <property type="entry name" value="BcrAD_BadFG"/>
    <property type="match status" value="1"/>
</dbReference>
<feature type="domain" description="ATPase BadF/BadG/BcrA/BcrD type" evidence="1">
    <location>
        <begin position="18"/>
        <end position="262"/>
    </location>
</feature>
<reference evidence="2" key="2">
    <citation type="submission" date="2023-01" db="EMBL/GenBank/DDBJ databases">
        <title>Draft genome sequence of Sneathiella chinensis strain NBRC 103408.</title>
        <authorList>
            <person name="Sun Q."/>
            <person name="Mori K."/>
        </authorList>
    </citation>
    <scope>NUCLEOTIDE SEQUENCE</scope>
    <source>
        <strain evidence="2">NBRC 103408</strain>
    </source>
</reference>
<dbReference type="EMBL" id="BSNF01000008">
    <property type="protein sequence ID" value="GLQ06948.1"/>
    <property type="molecule type" value="Genomic_DNA"/>
</dbReference>
<dbReference type="Proteomes" id="UP001161409">
    <property type="component" value="Unassembled WGS sequence"/>
</dbReference>
<evidence type="ECO:0000313" key="3">
    <source>
        <dbReference type="Proteomes" id="UP001161409"/>
    </source>
</evidence>
<proteinExistence type="predicted"/>
<dbReference type="CDD" id="cd24082">
    <property type="entry name" value="ASKHA_NBD_GspK-like"/>
    <property type="match status" value="1"/>
</dbReference>
<sequence length="306" mass="31434">MVTMTDTGTQAPALLAADCGGTTCRVALFDAGGALLGTGISGPANITLGGPALMQSLMSATGTALKQAGIKDYPLENLALSAGIAGLVTDAARTTLRDLSHPFRHLVAHTDAATALLGAHDGGDGAILITGTGSCGFGLQEGAFFSIGGWGPKISDQGSGARLGMSAARRALKGAEDIMPATPYTRAVMAELGGSAEAAYLWAETATPADFAALAPLTFDFARRRDVVALTLLGQIADDIEQMIEALKSRSCQRISHLGGLAAPIAPFLSAEVRALLSPPMGDALQGAKRMYENRLWDVENIRNAP</sequence>
<dbReference type="GO" id="GO:0016301">
    <property type="term" value="F:kinase activity"/>
    <property type="evidence" value="ECO:0007669"/>
    <property type="project" value="UniProtKB-KW"/>
</dbReference>
<dbReference type="InterPro" id="IPR052519">
    <property type="entry name" value="Euk-type_GlcNAc_Kinase"/>
</dbReference>
<reference evidence="2" key="1">
    <citation type="journal article" date="2014" name="Int. J. Syst. Evol. Microbiol.">
        <title>Complete genome of a new Firmicutes species belonging to the dominant human colonic microbiota ('Ruminococcus bicirculans') reveals two chromosomes and a selective capacity to utilize plant glucans.</title>
        <authorList>
            <consortium name="NISC Comparative Sequencing Program"/>
            <person name="Wegmann U."/>
            <person name="Louis P."/>
            <person name="Goesmann A."/>
            <person name="Henrissat B."/>
            <person name="Duncan S.H."/>
            <person name="Flint H.J."/>
        </authorList>
    </citation>
    <scope>NUCLEOTIDE SEQUENCE</scope>
    <source>
        <strain evidence="2">NBRC 103408</strain>
    </source>
</reference>
<dbReference type="InterPro" id="IPR002731">
    <property type="entry name" value="ATPase_BadF"/>
</dbReference>
<keyword evidence="3" id="KW-1185">Reference proteome</keyword>
<dbReference type="Gene3D" id="3.30.420.40">
    <property type="match status" value="2"/>
</dbReference>
<dbReference type="SUPFAM" id="SSF53067">
    <property type="entry name" value="Actin-like ATPase domain"/>
    <property type="match status" value="2"/>
</dbReference>
<dbReference type="PANTHER" id="PTHR43190:SF3">
    <property type="entry name" value="N-ACETYL-D-GLUCOSAMINE KINASE"/>
    <property type="match status" value="1"/>
</dbReference>
<dbReference type="PANTHER" id="PTHR43190">
    <property type="entry name" value="N-ACETYL-D-GLUCOSAMINE KINASE"/>
    <property type="match status" value="1"/>
</dbReference>
<protein>
    <submittedName>
        <fullName evidence="2">N-acetylglucosamine kinase</fullName>
    </submittedName>
</protein>
<evidence type="ECO:0000313" key="2">
    <source>
        <dbReference type="EMBL" id="GLQ06948.1"/>
    </source>
</evidence>
<comment type="caution">
    <text evidence="2">The sequence shown here is derived from an EMBL/GenBank/DDBJ whole genome shotgun (WGS) entry which is preliminary data.</text>
</comment>
<dbReference type="InterPro" id="IPR043129">
    <property type="entry name" value="ATPase_NBD"/>
</dbReference>